<comment type="caution">
    <text evidence="1">The sequence shown here is derived from an EMBL/GenBank/DDBJ whole genome shotgun (WGS) entry which is preliminary data.</text>
</comment>
<accession>A0A077LX44</accession>
<dbReference type="PANTHER" id="PTHR42110">
    <property type="entry name" value="L-ASPARAGINASE, PUTATIVE (AFU_ORTHOLOGUE AFUA_3G11890)-RELATED"/>
    <property type="match status" value="1"/>
</dbReference>
<dbReference type="PANTHER" id="PTHR42110:SF1">
    <property type="entry name" value="L-ASPARAGINASE, PUTATIVE (AFU_ORTHOLOGUE AFUA_3G11890)-RELATED"/>
    <property type="match status" value="1"/>
</dbReference>
<dbReference type="EMBL" id="CAJB01000186">
    <property type="protein sequence ID" value="CCH78241.1"/>
    <property type="molecule type" value="Genomic_DNA"/>
</dbReference>
<sequence length="322" mass="33252">MEQTPGVLADAPVLVHVVRGGFVESAHRASVVVTAPDGSPEIVLGAGDGPVFPRSANKPLQADAMVRAGLRLEPRLLALVCASHSGEPFHRRAALDILEGAGLGETDLQNTPSLPLDAAEHERWVREGRTPTSLAQNCSGKHAGMLATCARHGWDVRGYREQDHPLQLAIRETLEDLTGETVAATAVDGCGAPVMAVSLTGVARAFGRIAAAAEDTTEGEIAAAMRSYPEYVGGTGRDVTALMAQTPGLVAKDGAESVYAVGLGDGRGIAIKVADGGSRAKPLILAAVLRRLGVTSTALDQLEHSPVLGHGEQVGEVVAVGI</sequence>
<dbReference type="STRING" id="1194083.BN12_2660008"/>
<evidence type="ECO:0000313" key="2">
    <source>
        <dbReference type="Proteomes" id="UP000035721"/>
    </source>
</evidence>
<gene>
    <name evidence="1" type="ORF">BN12_2660008</name>
</gene>
<dbReference type="Pfam" id="PF06089">
    <property type="entry name" value="Asparaginase_II"/>
    <property type="match status" value="1"/>
</dbReference>
<reference evidence="1 2" key="1">
    <citation type="journal article" date="2013" name="ISME J.">
        <title>A metabolic model for members of the genus Tetrasphaera involved in enhanced biological phosphorus removal.</title>
        <authorList>
            <person name="Kristiansen R."/>
            <person name="Nguyen H.T.T."/>
            <person name="Saunders A.M."/>
            <person name="Nielsen J.L."/>
            <person name="Wimmer R."/>
            <person name="Le V.Q."/>
            <person name="McIlroy S.J."/>
            <person name="Petrovski S."/>
            <person name="Seviour R.J."/>
            <person name="Calteau A."/>
            <person name="Nielsen K.L."/>
            <person name="Nielsen P.H."/>
        </authorList>
    </citation>
    <scope>NUCLEOTIDE SEQUENCE [LARGE SCALE GENOMIC DNA]</scope>
    <source>
        <strain evidence="1 2">T1-X7</strain>
    </source>
</reference>
<proteinExistence type="predicted"/>
<name>A0A077LX44_9MICO</name>
<dbReference type="Proteomes" id="UP000035721">
    <property type="component" value="Unassembled WGS sequence"/>
</dbReference>
<dbReference type="InterPro" id="IPR010349">
    <property type="entry name" value="Asparaginase_II"/>
</dbReference>
<dbReference type="OrthoDB" id="9780674at2"/>
<dbReference type="AlphaFoldDB" id="A0A077LX44"/>
<organism evidence="1 2">
    <name type="scientific">Nostocoides japonicum T1-X7</name>
    <dbReference type="NCBI Taxonomy" id="1194083"/>
    <lineage>
        <taxon>Bacteria</taxon>
        <taxon>Bacillati</taxon>
        <taxon>Actinomycetota</taxon>
        <taxon>Actinomycetes</taxon>
        <taxon>Micrococcales</taxon>
        <taxon>Intrasporangiaceae</taxon>
        <taxon>Nostocoides</taxon>
    </lineage>
</organism>
<dbReference type="RefSeq" id="WP_048555210.1">
    <property type="nucleotide sequence ID" value="NZ_HF570958.1"/>
</dbReference>
<keyword evidence="2" id="KW-1185">Reference proteome</keyword>
<protein>
    <submittedName>
        <fullName evidence="1">Putative asparaginase</fullName>
    </submittedName>
</protein>
<evidence type="ECO:0000313" key="1">
    <source>
        <dbReference type="EMBL" id="CCH78241.1"/>
    </source>
</evidence>